<dbReference type="Proteomes" id="UP000184394">
    <property type="component" value="Unassembled WGS sequence"/>
</dbReference>
<dbReference type="OrthoDB" id="1817912at2"/>
<dbReference type="EMBL" id="FRCT01000006">
    <property type="protein sequence ID" value="SHM53632.1"/>
    <property type="molecule type" value="Genomic_DNA"/>
</dbReference>
<dbReference type="RefSeq" id="WP_072950471.1">
    <property type="nucleotide sequence ID" value="NZ_FRCT01000006.1"/>
</dbReference>
<evidence type="ECO:0000313" key="2">
    <source>
        <dbReference type="EMBL" id="SHM53632.1"/>
    </source>
</evidence>
<feature type="transmembrane region" description="Helical" evidence="1">
    <location>
        <begin position="218"/>
        <end position="233"/>
    </location>
</feature>
<dbReference type="AlphaFoldDB" id="A0A1M7JKR9"/>
<feature type="transmembrane region" description="Helical" evidence="1">
    <location>
        <begin position="239"/>
        <end position="259"/>
    </location>
</feature>
<gene>
    <name evidence="2" type="ORF">SAMN04487860_10671</name>
</gene>
<dbReference type="PANTHER" id="PTHR37422:SF13">
    <property type="entry name" value="LIPOPOLYSACCHARIDE BIOSYNTHESIS PROTEIN PA4999-RELATED"/>
    <property type="match status" value="1"/>
</dbReference>
<feature type="transmembrane region" description="Helical" evidence="1">
    <location>
        <begin position="188"/>
        <end position="211"/>
    </location>
</feature>
<feature type="transmembrane region" description="Helical" evidence="1">
    <location>
        <begin position="122"/>
        <end position="138"/>
    </location>
</feature>
<feature type="transmembrane region" description="Helical" evidence="1">
    <location>
        <begin position="266"/>
        <end position="288"/>
    </location>
</feature>
<feature type="transmembrane region" description="Helical" evidence="1">
    <location>
        <begin position="83"/>
        <end position="102"/>
    </location>
</feature>
<organism evidence="2 3">
    <name type="scientific">Ruminococcus flavefaciens</name>
    <dbReference type="NCBI Taxonomy" id="1265"/>
    <lineage>
        <taxon>Bacteria</taxon>
        <taxon>Bacillati</taxon>
        <taxon>Bacillota</taxon>
        <taxon>Clostridia</taxon>
        <taxon>Eubacteriales</taxon>
        <taxon>Oscillospiraceae</taxon>
        <taxon>Ruminococcus</taxon>
    </lineage>
</organism>
<keyword evidence="1" id="KW-0812">Transmembrane</keyword>
<evidence type="ECO:0008006" key="4">
    <source>
        <dbReference type="Google" id="ProtNLM"/>
    </source>
</evidence>
<feature type="transmembrane region" description="Helical" evidence="1">
    <location>
        <begin position="400"/>
        <end position="419"/>
    </location>
</feature>
<keyword evidence="1" id="KW-0472">Membrane</keyword>
<keyword evidence="1" id="KW-1133">Transmembrane helix</keyword>
<reference evidence="2 3" key="1">
    <citation type="submission" date="2016-11" db="EMBL/GenBank/DDBJ databases">
        <authorList>
            <person name="Jaros S."/>
            <person name="Januszkiewicz K."/>
            <person name="Wedrychowicz H."/>
        </authorList>
    </citation>
    <scope>NUCLEOTIDE SEQUENCE [LARGE SCALE GENOMIC DNA]</scope>
    <source>
        <strain evidence="2 3">Y1</strain>
    </source>
</reference>
<feature type="transmembrane region" description="Helical" evidence="1">
    <location>
        <begin position="26"/>
        <end position="45"/>
    </location>
</feature>
<feature type="transmembrane region" description="Helical" evidence="1">
    <location>
        <begin position="150"/>
        <end position="168"/>
    </location>
</feature>
<dbReference type="InterPro" id="IPR051533">
    <property type="entry name" value="WaaL-like"/>
</dbReference>
<name>A0A1M7JKR9_RUMFL</name>
<feature type="transmembrane region" description="Helical" evidence="1">
    <location>
        <begin position="51"/>
        <end position="76"/>
    </location>
</feature>
<feature type="transmembrane region" description="Helical" evidence="1">
    <location>
        <begin position="431"/>
        <end position="458"/>
    </location>
</feature>
<proteinExistence type="predicted"/>
<dbReference type="PANTHER" id="PTHR37422">
    <property type="entry name" value="TEICHURONIC ACID BIOSYNTHESIS PROTEIN TUAE"/>
    <property type="match status" value="1"/>
</dbReference>
<evidence type="ECO:0000256" key="1">
    <source>
        <dbReference type="SAM" id="Phobius"/>
    </source>
</evidence>
<accession>A0A1M7JKR9</accession>
<sequence>MAKTIFHSTEKSNFILNMNEEQYSKLASRGLAAAMMTAPLLTLVPEITDKASYSFTSGGLVIGGVIAMIIAIIGLMKKYISKWNIFPVCAMAAMVLWGIMSLVKGCDLEISFYGFPERGEGLLAILFYFCFFTSAASLKRETAIKTVIDGIVGVGILNSVIALIQIFTGKLSHYRLAVDEVINAASGLVMSPLFLAMLLTLSLTAALIGFLTSEEKKRRIVFICSSLLFSFVMMFTYSLIGFCGLGLAVIIAFIAAIVLKAPKKRLVCIPSCLIAAGAAIAVVFGGVIGNISSYKLYDGVILWWSDSYKRASACAIYDPEKVDITDTLDVYTYLNYKSSEIIRKNPLYGVGPDQLGLVTLNFSEEIPQNLTLAQYIIHPNNKGSFDKVYNEYLYTSVTRGLPSLAALVLTLLGSLILGIKSFRRRKTVEAFTVCAVTAAGVLIYLICCSCIAVAPVFWTAAGAACAGITTDKEKKAQKKLAKKK</sequence>
<protein>
    <recommendedName>
        <fullName evidence="4">O-antigen ligase</fullName>
    </recommendedName>
</protein>
<evidence type="ECO:0000313" key="3">
    <source>
        <dbReference type="Proteomes" id="UP000184394"/>
    </source>
</evidence>